<reference evidence="24 25" key="1">
    <citation type="journal article" date="2020" name="IScience">
        <title>Genome Sequencing of the Endangered Kingdonia uniflora (Circaeasteraceae, Ranunculales) Reveals Potential Mechanisms of Evolutionary Specialization.</title>
        <authorList>
            <person name="Sun Y."/>
            <person name="Deng T."/>
            <person name="Zhang A."/>
            <person name="Moore M.J."/>
            <person name="Landis J.B."/>
            <person name="Lin N."/>
            <person name="Zhang H."/>
            <person name="Zhang X."/>
            <person name="Huang J."/>
            <person name="Zhang X."/>
            <person name="Sun H."/>
            <person name="Wang H."/>
        </authorList>
    </citation>
    <scope>NUCLEOTIDE SEQUENCE [LARGE SCALE GENOMIC DNA]</scope>
    <source>
        <strain evidence="24">TB1705</strain>
        <tissue evidence="24">Leaf</tissue>
    </source>
</reference>
<evidence type="ECO:0000256" key="6">
    <source>
        <dbReference type="ARBA" id="ARBA00022679"/>
    </source>
</evidence>
<accession>A0A7J7NK72</accession>
<keyword evidence="13" id="KW-0832">Ubl conjugation</keyword>
<keyword evidence="14 21" id="KW-1133">Transmembrane helix</keyword>
<evidence type="ECO:0000256" key="20">
    <source>
        <dbReference type="ARBA" id="ARBA00048679"/>
    </source>
</evidence>
<dbReference type="FunFam" id="3.80.10.10:FF:000726">
    <property type="entry name" value="Probably inactive leucine-rich repeat receptor-like protein kinase"/>
    <property type="match status" value="1"/>
</dbReference>
<name>A0A7J7NK72_9MAGN</name>
<evidence type="ECO:0000259" key="23">
    <source>
        <dbReference type="PROSITE" id="PS50011"/>
    </source>
</evidence>
<evidence type="ECO:0000256" key="8">
    <source>
        <dbReference type="ARBA" id="ARBA00022729"/>
    </source>
</evidence>
<dbReference type="Pfam" id="PF00560">
    <property type="entry name" value="LRR_1"/>
    <property type="match status" value="7"/>
</dbReference>
<gene>
    <name evidence="24" type="ORF">GIB67_043159</name>
</gene>
<feature type="domain" description="Protein kinase" evidence="23">
    <location>
        <begin position="690"/>
        <end position="980"/>
    </location>
</feature>
<dbReference type="Pfam" id="PF08263">
    <property type="entry name" value="LRRNT_2"/>
    <property type="match status" value="1"/>
</dbReference>
<protein>
    <recommendedName>
        <fullName evidence="2">non-specific serine/threonine protein kinase</fullName>
        <ecNumber evidence="2">2.7.11.1</ecNumber>
    </recommendedName>
</protein>
<evidence type="ECO:0000256" key="18">
    <source>
        <dbReference type="ARBA" id="ARBA00023180"/>
    </source>
</evidence>
<dbReference type="Pfam" id="PF13855">
    <property type="entry name" value="LRR_8"/>
    <property type="match status" value="1"/>
</dbReference>
<evidence type="ECO:0000256" key="12">
    <source>
        <dbReference type="ARBA" id="ARBA00022840"/>
    </source>
</evidence>
<keyword evidence="12" id="KW-0067">ATP-binding</keyword>
<dbReference type="GO" id="GO:0010082">
    <property type="term" value="P:regulation of root meristem growth"/>
    <property type="evidence" value="ECO:0007669"/>
    <property type="project" value="UniProtKB-ARBA"/>
</dbReference>
<keyword evidence="8 22" id="KW-0732">Signal</keyword>
<keyword evidence="25" id="KW-1185">Reference proteome</keyword>
<comment type="subcellular location">
    <subcellularLocation>
        <location evidence="1">Membrane</location>
        <topology evidence="1">Single-pass type I membrane protein</topology>
    </subcellularLocation>
</comment>
<dbReference type="InterPro" id="IPR003591">
    <property type="entry name" value="Leu-rich_rpt_typical-subtyp"/>
</dbReference>
<feature type="transmembrane region" description="Helical" evidence="21">
    <location>
        <begin position="626"/>
        <end position="651"/>
    </location>
</feature>
<organism evidence="24 25">
    <name type="scientific">Kingdonia uniflora</name>
    <dbReference type="NCBI Taxonomy" id="39325"/>
    <lineage>
        <taxon>Eukaryota</taxon>
        <taxon>Viridiplantae</taxon>
        <taxon>Streptophyta</taxon>
        <taxon>Embryophyta</taxon>
        <taxon>Tracheophyta</taxon>
        <taxon>Spermatophyta</taxon>
        <taxon>Magnoliopsida</taxon>
        <taxon>Ranunculales</taxon>
        <taxon>Circaeasteraceae</taxon>
        <taxon>Kingdonia</taxon>
    </lineage>
</organism>
<evidence type="ECO:0000313" key="24">
    <source>
        <dbReference type="EMBL" id="KAF6167298.1"/>
    </source>
</evidence>
<feature type="chain" id="PRO_5029792465" description="non-specific serine/threonine protein kinase" evidence="22">
    <location>
        <begin position="26"/>
        <end position="992"/>
    </location>
</feature>
<dbReference type="SUPFAM" id="SSF56112">
    <property type="entry name" value="Protein kinase-like (PK-like)"/>
    <property type="match status" value="1"/>
</dbReference>
<feature type="signal peptide" evidence="22">
    <location>
        <begin position="1"/>
        <end position="25"/>
    </location>
</feature>
<sequence>MAKRGSETCYYLVFALLSTSIVANAANQEKEIGLLLSFKASLSDPLRFLSNWNSSVNICSWSGISCDSNSSYVTKISLPGKNMSGEVSQSLFLLPFIETIDLSDNQISGELPRNMFFCLSLRNLNLNNNNFTGTIPRGSNPGLETLYFSNNMFSGDISEDIQLFSGLKKLDLGGNELRGNIPISISKLVNLEFLTLSSNHLVGEIPRELGLMRSLKWIYLGYNNLSGVIPKELGNLSFLSHLDLVYNNLTGEIPSSIGNLTELQYLFLYQNRLTGLIPLSVFESKNLISLDLSGNYLTGEIPELVTQLKKLEILHLFSNNIKGRIPNALASLPRLRVLQLWSNKLSGEIPKNLGKLNNLTLVDLSTNNLTGKIPEGLCASGHLIKLILFSNSLLGEIPKNLTQCRSLKRVRIQNNRFSGELSKEFTKLPHVNYLDISDNMFSGGIHQSWDMPALEMLNLARNKFSGNLPETFSTSVKLQNLDLSKNGFFGNIPIKFGKLSELVQLKLSNNELSGFIPEELSSCKKLVYLDVSHNWLTGRIPDWLSAMPVLSELDLSDNRLSGEIPRSIGKVESLVQVNLSHNRFHGRLPSTGAFVEINASAVAGNNLCSGNVVTGLPPCKMAKTPILWVLLSCGLVVLVLVLLTFFGFILLRRQRKTSWDKVDEDGIWTLRLFDSRASHTITVDDVLSSMRDENIISRGKNGILYKGKSVAKGIKFVAKEISASHSLHPNFWKDILELGNLRHPNVVKLMGICRSEKVGVLVYEFIDGNNLSDGHCKLNWEIRCKITIGVAKALRYIHSQGTLVGNISMDKVIVNKKGEARLKRPLPGFTATNDSKGFFSSIYVAPGTLSTLPLYYNLFHDYFQGFFVIDRTTFSETKERMEITEKSEVYAFGVLLIEILTGRHPTDSEAGVHHNVVDWAHYSYSDCLLDTWIDPALKASNSNHLKEIVETMNVAIQCTHNDPSARPCSSNVLKSLASVLRSRSCLSGAPIF</sequence>
<evidence type="ECO:0000256" key="16">
    <source>
        <dbReference type="ARBA" id="ARBA00023157"/>
    </source>
</evidence>
<dbReference type="InterPro" id="IPR013210">
    <property type="entry name" value="LRR_N_plant-typ"/>
</dbReference>
<evidence type="ECO:0000256" key="2">
    <source>
        <dbReference type="ARBA" id="ARBA00012513"/>
    </source>
</evidence>
<evidence type="ECO:0000256" key="3">
    <source>
        <dbReference type="ARBA" id="ARBA00022527"/>
    </source>
</evidence>
<keyword evidence="10" id="KW-0547">Nucleotide-binding</keyword>
<dbReference type="SMART" id="SM00369">
    <property type="entry name" value="LRR_TYP"/>
    <property type="match status" value="9"/>
</dbReference>
<dbReference type="InterPro" id="IPR000719">
    <property type="entry name" value="Prot_kinase_dom"/>
</dbReference>
<dbReference type="GO" id="GO:0004674">
    <property type="term" value="F:protein serine/threonine kinase activity"/>
    <property type="evidence" value="ECO:0007669"/>
    <property type="project" value="UniProtKB-KW"/>
</dbReference>
<dbReference type="GO" id="GO:0010074">
    <property type="term" value="P:maintenance of meristem identity"/>
    <property type="evidence" value="ECO:0007669"/>
    <property type="project" value="UniProtKB-ARBA"/>
</dbReference>
<dbReference type="InterPro" id="IPR001611">
    <property type="entry name" value="Leu-rich_rpt"/>
</dbReference>
<dbReference type="InterPro" id="IPR011009">
    <property type="entry name" value="Kinase-like_dom_sf"/>
</dbReference>
<keyword evidence="4" id="KW-0597">Phosphoprotein</keyword>
<evidence type="ECO:0000256" key="17">
    <source>
        <dbReference type="ARBA" id="ARBA00023170"/>
    </source>
</evidence>
<evidence type="ECO:0000256" key="13">
    <source>
        <dbReference type="ARBA" id="ARBA00022843"/>
    </source>
</evidence>
<dbReference type="PANTHER" id="PTHR48053:SF117">
    <property type="entry name" value="PROTEIN KINASE DOMAIN-CONTAINING PROTEIN"/>
    <property type="match status" value="1"/>
</dbReference>
<comment type="catalytic activity">
    <reaction evidence="19">
        <text>L-threonyl-[protein] + ATP = O-phospho-L-threonyl-[protein] + ADP + H(+)</text>
        <dbReference type="Rhea" id="RHEA:46608"/>
        <dbReference type="Rhea" id="RHEA-COMP:11060"/>
        <dbReference type="Rhea" id="RHEA-COMP:11605"/>
        <dbReference type="ChEBI" id="CHEBI:15378"/>
        <dbReference type="ChEBI" id="CHEBI:30013"/>
        <dbReference type="ChEBI" id="CHEBI:30616"/>
        <dbReference type="ChEBI" id="CHEBI:61977"/>
        <dbReference type="ChEBI" id="CHEBI:456216"/>
        <dbReference type="EC" id="2.7.11.1"/>
    </reaction>
</comment>
<evidence type="ECO:0000256" key="19">
    <source>
        <dbReference type="ARBA" id="ARBA00047899"/>
    </source>
</evidence>
<keyword evidence="18" id="KW-0325">Glycoprotein</keyword>
<dbReference type="SUPFAM" id="SSF52058">
    <property type="entry name" value="L domain-like"/>
    <property type="match status" value="2"/>
</dbReference>
<keyword evidence="3" id="KW-0723">Serine/threonine-protein kinase</keyword>
<dbReference type="GO" id="GO:0005524">
    <property type="term" value="F:ATP binding"/>
    <property type="evidence" value="ECO:0007669"/>
    <property type="project" value="UniProtKB-KW"/>
</dbReference>
<dbReference type="PROSITE" id="PS50011">
    <property type="entry name" value="PROTEIN_KINASE_DOM"/>
    <property type="match status" value="1"/>
</dbReference>
<evidence type="ECO:0000313" key="25">
    <source>
        <dbReference type="Proteomes" id="UP000541444"/>
    </source>
</evidence>
<keyword evidence="15 21" id="KW-0472">Membrane</keyword>
<evidence type="ECO:0000256" key="14">
    <source>
        <dbReference type="ARBA" id="ARBA00022989"/>
    </source>
</evidence>
<evidence type="ECO:0000256" key="10">
    <source>
        <dbReference type="ARBA" id="ARBA00022741"/>
    </source>
</evidence>
<dbReference type="Proteomes" id="UP000541444">
    <property type="component" value="Unassembled WGS sequence"/>
</dbReference>
<evidence type="ECO:0000256" key="22">
    <source>
        <dbReference type="SAM" id="SignalP"/>
    </source>
</evidence>
<evidence type="ECO:0000256" key="1">
    <source>
        <dbReference type="ARBA" id="ARBA00004479"/>
    </source>
</evidence>
<evidence type="ECO:0000256" key="9">
    <source>
        <dbReference type="ARBA" id="ARBA00022737"/>
    </source>
</evidence>
<keyword evidence="9" id="KW-0677">Repeat</keyword>
<keyword evidence="16" id="KW-1015">Disulfide bond</keyword>
<dbReference type="SUPFAM" id="SSF52047">
    <property type="entry name" value="RNI-like"/>
    <property type="match status" value="1"/>
</dbReference>
<evidence type="ECO:0000256" key="21">
    <source>
        <dbReference type="SAM" id="Phobius"/>
    </source>
</evidence>
<evidence type="ECO:0000256" key="4">
    <source>
        <dbReference type="ARBA" id="ARBA00022553"/>
    </source>
</evidence>
<dbReference type="Pfam" id="PF23598">
    <property type="entry name" value="LRR_14"/>
    <property type="match status" value="1"/>
</dbReference>
<dbReference type="EC" id="2.7.11.1" evidence="2"/>
<dbReference type="PROSITE" id="PS51450">
    <property type="entry name" value="LRR"/>
    <property type="match status" value="1"/>
</dbReference>
<dbReference type="InterPro" id="IPR032675">
    <property type="entry name" value="LRR_dom_sf"/>
</dbReference>
<keyword evidence="17" id="KW-0675">Receptor</keyword>
<dbReference type="GO" id="GO:0016020">
    <property type="term" value="C:membrane"/>
    <property type="evidence" value="ECO:0007669"/>
    <property type="project" value="UniProtKB-SubCell"/>
</dbReference>
<proteinExistence type="predicted"/>
<comment type="caution">
    <text evidence="24">The sequence shown here is derived from an EMBL/GenBank/DDBJ whole genome shotgun (WGS) entry which is preliminary data.</text>
</comment>
<dbReference type="PANTHER" id="PTHR48053">
    <property type="entry name" value="LEUCINE RICH REPEAT FAMILY PROTEIN, EXPRESSED"/>
    <property type="match status" value="1"/>
</dbReference>
<keyword evidence="5" id="KW-0433">Leucine-rich repeat</keyword>
<comment type="catalytic activity">
    <reaction evidence="20">
        <text>L-seryl-[protein] + ATP = O-phospho-L-seryl-[protein] + ADP + H(+)</text>
        <dbReference type="Rhea" id="RHEA:17989"/>
        <dbReference type="Rhea" id="RHEA-COMP:9863"/>
        <dbReference type="Rhea" id="RHEA-COMP:11604"/>
        <dbReference type="ChEBI" id="CHEBI:15378"/>
        <dbReference type="ChEBI" id="CHEBI:29999"/>
        <dbReference type="ChEBI" id="CHEBI:30616"/>
        <dbReference type="ChEBI" id="CHEBI:83421"/>
        <dbReference type="ChEBI" id="CHEBI:456216"/>
        <dbReference type="EC" id="2.7.11.1"/>
    </reaction>
</comment>
<dbReference type="Gene3D" id="1.10.510.10">
    <property type="entry name" value="Transferase(Phosphotransferase) domain 1"/>
    <property type="match status" value="1"/>
</dbReference>
<keyword evidence="11" id="KW-0418">Kinase</keyword>
<evidence type="ECO:0000256" key="5">
    <source>
        <dbReference type="ARBA" id="ARBA00022614"/>
    </source>
</evidence>
<dbReference type="EMBL" id="JACGCM010000760">
    <property type="protein sequence ID" value="KAF6167298.1"/>
    <property type="molecule type" value="Genomic_DNA"/>
</dbReference>
<dbReference type="Gene3D" id="3.30.200.20">
    <property type="entry name" value="Phosphorylase Kinase, domain 1"/>
    <property type="match status" value="1"/>
</dbReference>
<dbReference type="OrthoDB" id="676979at2759"/>
<keyword evidence="7 21" id="KW-0812">Transmembrane</keyword>
<dbReference type="InterPro" id="IPR051716">
    <property type="entry name" value="Plant_RL_S/T_kinase"/>
</dbReference>
<dbReference type="FunFam" id="3.80.10.10:FF:000275">
    <property type="entry name" value="Leucine-rich repeat receptor-like protein kinase"/>
    <property type="match status" value="1"/>
</dbReference>
<keyword evidence="6" id="KW-0808">Transferase</keyword>
<dbReference type="Gene3D" id="3.80.10.10">
    <property type="entry name" value="Ribonuclease Inhibitor"/>
    <property type="match status" value="4"/>
</dbReference>
<dbReference type="FunFam" id="3.80.10.10:FF:000775">
    <property type="entry name" value="Predicted protein"/>
    <property type="match status" value="1"/>
</dbReference>
<dbReference type="Pfam" id="PF00069">
    <property type="entry name" value="Pkinase"/>
    <property type="match status" value="1"/>
</dbReference>
<dbReference type="InterPro" id="IPR055414">
    <property type="entry name" value="LRR_R13L4/SHOC2-like"/>
</dbReference>
<evidence type="ECO:0000256" key="11">
    <source>
        <dbReference type="ARBA" id="ARBA00022777"/>
    </source>
</evidence>
<evidence type="ECO:0000256" key="15">
    <source>
        <dbReference type="ARBA" id="ARBA00023136"/>
    </source>
</evidence>
<evidence type="ECO:0000256" key="7">
    <source>
        <dbReference type="ARBA" id="ARBA00022692"/>
    </source>
</evidence>
<dbReference type="AlphaFoldDB" id="A0A7J7NK72"/>